<feature type="region of interest" description="Disordered" evidence="1">
    <location>
        <begin position="173"/>
        <end position="206"/>
    </location>
</feature>
<gene>
    <name evidence="2" type="ORF">Tco_1093483</name>
</gene>
<dbReference type="Proteomes" id="UP001151760">
    <property type="component" value="Unassembled WGS sequence"/>
</dbReference>
<feature type="compositionally biased region" description="Polar residues" evidence="1">
    <location>
        <begin position="187"/>
        <end position="199"/>
    </location>
</feature>
<keyword evidence="3" id="KW-1185">Reference proteome</keyword>
<evidence type="ECO:0000313" key="3">
    <source>
        <dbReference type="Proteomes" id="UP001151760"/>
    </source>
</evidence>
<reference evidence="2" key="2">
    <citation type="submission" date="2022-01" db="EMBL/GenBank/DDBJ databases">
        <authorList>
            <person name="Yamashiro T."/>
            <person name="Shiraishi A."/>
            <person name="Satake H."/>
            <person name="Nakayama K."/>
        </authorList>
    </citation>
    <scope>NUCLEOTIDE SEQUENCE</scope>
</reference>
<evidence type="ECO:0000256" key="1">
    <source>
        <dbReference type="SAM" id="MobiDB-lite"/>
    </source>
</evidence>
<proteinExistence type="predicted"/>
<accession>A0ABQ5IE34</accession>
<feature type="region of interest" description="Disordered" evidence="1">
    <location>
        <begin position="258"/>
        <end position="285"/>
    </location>
</feature>
<organism evidence="2 3">
    <name type="scientific">Tanacetum coccineum</name>
    <dbReference type="NCBI Taxonomy" id="301880"/>
    <lineage>
        <taxon>Eukaryota</taxon>
        <taxon>Viridiplantae</taxon>
        <taxon>Streptophyta</taxon>
        <taxon>Embryophyta</taxon>
        <taxon>Tracheophyta</taxon>
        <taxon>Spermatophyta</taxon>
        <taxon>Magnoliopsida</taxon>
        <taxon>eudicotyledons</taxon>
        <taxon>Gunneridae</taxon>
        <taxon>Pentapetalae</taxon>
        <taxon>asterids</taxon>
        <taxon>campanulids</taxon>
        <taxon>Asterales</taxon>
        <taxon>Asteraceae</taxon>
        <taxon>Asteroideae</taxon>
        <taxon>Anthemideae</taxon>
        <taxon>Anthemidinae</taxon>
        <taxon>Tanacetum</taxon>
    </lineage>
</organism>
<sequence>MSMEGRKAKPPQYTVNHPIFNAQNELLNSQNKLMEQMTSMCDKVGQFIQKKEEEKRIEEEQAAKDRYWKIPICYDDDDDEEKIVSTEVNLIQNEVLENTNLIPPGIEYPCFNVESDLLESLLQQDTSINDSQKIDSLLDEFAGELTLLKSIPSGIDDDNLDSEGEIHPVERLLYDNSSPRPPKDSNSDVSDAITESFSPSPIPVEDSDSLMEEIDLFLTPDDSMPPGIETDDYDSEGDILFFEELLTDDSLSLPEHESFHFESDYDPSSPRPPAKPPDDDEIEPDTGLLTTKVVGDISEHYVLIPRLLPTQPTLCPVIQTLLPFSSENVDKVHLLSHRGFKTSKLSLHESPMLISGDNTPNLGVRHPHFYPP</sequence>
<evidence type="ECO:0000313" key="2">
    <source>
        <dbReference type="EMBL" id="GJT97965.1"/>
    </source>
</evidence>
<name>A0ABQ5IE34_9ASTR</name>
<comment type="caution">
    <text evidence="2">The sequence shown here is derived from an EMBL/GenBank/DDBJ whole genome shotgun (WGS) entry which is preliminary data.</text>
</comment>
<dbReference type="EMBL" id="BQNB010020631">
    <property type="protein sequence ID" value="GJT97965.1"/>
    <property type="molecule type" value="Genomic_DNA"/>
</dbReference>
<reference evidence="2" key="1">
    <citation type="journal article" date="2022" name="Int. J. Mol. Sci.">
        <title>Draft Genome of Tanacetum Coccineum: Genomic Comparison of Closely Related Tanacetum-Family Plants.</title>
        <authorList>
            <person name="Yamashiro T."/>
            <person name="Shiraishi A."/>
            <person name="Nakayama K."/>
            <person name="Satake H."/>
        </authorList>
    </citation>
    <scope>NUCLEOTIDE SEQUENCE</scope>
</reference>
<protein>
    <submittedName>
        <fullName evidence="2">Uncharacterized protein</fullName>
    </submittedName>
</protein>